<evidence type="ECO:0000256" key="3">
    <source>
        <dbReference type="ARBA" id="ARBA00022741"/>
    </source>
</evidence>
<evidence type="ECO:0000256" key="2">
    <source>
        <dbReference type="ARBA" id="ARBA00007381"/>
    </source>
</evidence>
<keyword evidence="4" id="KW-0067">ATP-binding</keyword>
<sequence length="66" mass="7399">MTPSFVAFTDDQMLVGGAAKDQASINPQNTVFDANRLIGRKFSDQVVQKDVQLWHSRLFSVLMTNL</sequence>
<evidence type="ECO:0000313" key="5">
    <source>
        <dbReference type="EMBL" id="GAU23236.1"/>
    </source>
</evidence>
<comment type="subcellular location">
    <subcellularLocation>
        <location evidence="1">Endoplasmic reticulum lumen</location>
    </subcellularLocation>
</comment>
<evidence type="ECO:0000313" key="6">
    <source>
        <dbReference type="Proteomes" id="UP000242715"/>
    </source>
</evidence>
<evidence type="ECO:0000256" key="1">
    <source>
        <dbReference type="ARBA" id="ARBA00004319"/>
    </source>
</evidence>
<dbReference type="GO" id="GO:0140662">
    <property type="term" value="F:ATP-dependent protein folding chaperone"/>
    <property type="evidence" value="ECO:0007669"/>
    <property type="project" value="InterPro"/>
</dbReference>
<evidence type="ECO:0000256" key="4">
    <source>
        <dbReference type="ARBA" id="ARBA00022840"/>
    </source>
</evidence>
<dbReference type="FunFam" id="3.30.30.30:FF:000005">
    <property type="entry name" value="Heat shock protein ssb1"/>
    <property type="match status" value="1"/>
</dbReference>
<name>A0A2Z6LW77_TRISU</name>
<dbReference type="SUPFAM" id="SSF53067">
    <property type="entry name" value="Actin-like ATPase domain"/>
    <property type="match status" value="1"/>
</dbReference>
<proteinExistence type="inferred from homology"/>
<protein>
    <recommendedName>
        <fullName evidence="7">Heat shock protein 70 family</fullName>
    </recommendedName>
</protein>
<gene>
    <name evidence="5" type="ORF">TSUD_172640</name>
</gene>
<dbReference type="Gene3D" id="3.30.420.40">
    <property type="match status" value="1"/>
</dbReference>
<dbReference type="InterPro" id="IPR043129">
    <property type="entry name" value="ATPase_NBD"/>
</dbReference>
<dbReference type="Proteomes" id="UP000242715">
    <property type="component" value="Unassembled WGS sequence"/>
</dbReference>
<dbReference type="InterPro" id="IPR013126">
    <property type="entry name" value="Hsp_70_fam"/>
</dbReference>
<dbReference type="EMBL" id="DF973265">
    <property type="protein sequence ID" value="GAU23236.1"/>
    <property type="molecule type" value="Genomic_DNA"/>
</dbReference>
<dbReference type="FunFam" id="3.30.420.40:FF:000028">
    <property type="entry name" value="heat shock 70 kDa protein-like"/>
    <property type="match status" value="1"/>
</dbReference>
<keyword evidence="6" id="KW-1185">Reference proteome</keyword>
<keyword evidence="3" id="KW-0547">Nucleotide-binding</keyword>
<dbReference type="GO" id="GO:0005788">
    <property type="term" value="C:endoplasmic reticulum lumen"/>
    <property type="evidence" value="ECO:0007669"/>
    <property type="project" value="UniProtKB-SubCell"/>
</dbReference>
<comment type="similarity">
    <text evidence="2">Belongs to the heat shock protein 70 family.</text>
</comment>
<evidence type="ECO:0008006" key="7">
    <source>
        <dbReference type="Google" id="ProtNLM"/>
    </source>
</evidence>
<dbReference type="GO" id="GO:0005524">
    <property type="term" value="F:ATP binding"/>
    <property type="evidence" value="ECO:0007669"/>
    <property type="project" value="UniProtKB-KW"/>
</dbReference>
<accession>A0A2Z6LW77</accession>
<reference evidence="6" key="1">
    <citation type="journal article" date="2017" name="Front. Plant Sci.">
        <title>Climate Clever Clovers: New Paradigm to Reduce the Environmental Footprint of Ruminants by Breeding Low Methanogenic Forages Utilizing Haplotype Variation.</title>
        <authorList>
            <person name="Kaur P."/>
            <person name="Appels R."/>
            <person name="Bayer P.E."/>
            <person name="Keeble-Gagnere G."/>
            <person name="Wang J."/>
            <person name="Hirakawa H."/>
            <person name="Shirasawa K."/>
            <person name="Vercoe P."/>
            <person name="Stefanova K."/>
            <person name="Durmic Z."/>
            <person name="Nichols P."/>
            <person name="Revell C."/>
            <person name="Isobe S.N."/>
            <person name="Edwards D."/>
            <person name="Erskine W."/>
        </authorList>
    </citation>
    <scope>NUCLEOTIDE SEQUENCE [LARGE SCALE GENOMIC DNA]</scope>
    <source>
        <strain evidence="6">cv. Daliak</strain>
    </source>
</reference>
<dbReference type="OrthoDB" id="3789372at2759"/>
<dbReference type="PANTHER" id="PTHR19375">
    <property type="entry name" value="HEAT SHOCK PROTEIN 70KDA"/>
    <property type="match status" value="1"/>
</dbReference>
<dbReference type="Pfam" id="PF00012">
    <property type="entry name" value="HSP70"/>
    <property type="match status" value="1"/>
</dbReference>
<organism evidence="5 6">
    <name type="scientific">Trifolium subterraneum</name>
    <name type="common">Subterranean clover</name>
    <dbReference type="NCBI Taxonomy" id="3900"/>
    <lineage>
        <taxon>Eukaryota</taxon>
        <taxon>Viridiplantae</taxon>
        <taxon>Streptophyta</taxon>
        <taxon>Embryophyta</taxon>
        <taxon>Tracheophyta</taxon>
        <taxon>Spermatophyta</taxon>
        <taxon>Magnoliopsida</taxon>
        <taxon>eudicotyledons</taxon>
        <taxon>Gunneridae</taxon>
        <taxon>Pentapetalae</taxon>
        <taxon>rosids</taxon>
        <taxon>fabids</taxon>
        <taxon>Fabales</taxon>
        <taxon>Fabaceae</taxon>
        <taxon>Papilionoideae</taxon>
        <taxon>50 kb inversion clade</taxon>
        <taxon>NPAAA clade</taxon>
        <taxon>Hologalegina</taxon>
        <taxon>IRL clade</taxon>
        <taxon>Trifolieae</taxon>
        <taxon>Trifolium</taxon>
    </lineage>
</organism>
<dbReference type="AlphaFoldDB" id="A0A2Z6LW77"/>